<feature type="domain" description="AMP-dependent synthetase/ligase" evidence="8">
    <location>
        <begin position="62"/>
        <end position="388"/>
    </location>
</feature>
<dbReference type="Gene3D" id="3.40.50.12780">
    <property type="entry name" value="N-terminal domain of ligase-like"/>
    <property type="match status" value="1"/>
</dbReference>
<protein>
    <recommendedName>
        <fullName evidence="4">long-chain-fatty-acid--CoA ligase</fullName>
        <ecNumber evidence="4">6.2.1.3</ecNumber>
    </recommendedName>
    <alternativeName>
        <fullName evidence="6">Long-chain-fatty-acid--CoA ligase</fullName>
    </alternativeName>
</protein>
<dbReference type="InterPro" id="IPR042099">
    <property type="entry name" value="ANL_N_sf"/>
</dbReference>
<evidence type="ECO:0000256" key="1">
    <source>
        <dbReference type="ARBA" id="ARBA00006432"/>
    </source>
</evidence>
<dbReference type="Proteomes" id="UP000507470">
    <property type="component" value="Unassembled WGS sequence"/>
</dbReference>
<sequence>MPPTGKEAALLGVGGVVGISLAAWRTLFPWIGYDLPILKLGRTYGKKTMADALNGHFLIDLFEISAKNNPKKPFIIFQDRIFTYDFMNEQACRVANMALQMGLKLGDTVAILVSNEPAFVWTFLGLQKIGVAVALLNTNNKHKPLLHSIEISEAKVLIVGQGSELFHNVDDIKQELPIPIYLMGIGIGEAPAGYQSWDQLMLSAPHAEISHTMRTRMNLLTPCCYIYTSGTTGLPKPAIINQTKALGMSKFLYLGGLEHDDIVYTVTPLYHSAAILALFTTIDCGNTILLRTKFSAHHYFEDCRRHNVTVIQYIGELCRYLLAVPEHPKDKEHKIKVAVGNGLRKDIWEKFRNRFNIPKIVEFFGASEGTAATFNVNGRVGACGRLSPLLQKLHPSGMAIIKYDPLKDAPYRDKNNRCLPVEFGEPGLFIAGIPEFYKDGFYKGPKEVNEKKVLRNVFKDGDSFFNFGDLMYMDKDYFIYFQDRVGDTFRWKGENVSTNEVANILTSMDFIHDANVYGVNVPGQDGRAGMAALHLNESEKLTEERLKHIYDHCLKNLPSYARPLFLRLEEQTRVTVTFKQHKVDLVKEGFDPRVISDPLYYLSNEAKSYVPLDASSFGSLLKSRL</sequence>
<keyword evidence="3" id="KW-0276">Fatty acid metabolism</keyword>
<proteinExistence type="inferred from homology"/>
<dbReference type="PANTHER" id="PTHR43107">
    <property type="entry name" value="LONG-CHAIN FATTY ACID TRANSPORT PROTEIN"/>
    <property type="match status" value="1"/>
</dbReference>
<dbReference type="GO" id="GO:0004467">
    <property type="term" value="F:long-chain fatty acid-CoA ligase activity"/>
    <property type="evidence" value="ECO:0007669"/>
    <property type="project" value="UniProtKB-EC"/>
</dbReference>
<name>A0A6J8BUW5_MYTCO</name>
<dbReference type="AlphaFoldDB" id="A0A6J8BUW5"/>
<accession>A0A6J8BUW5</accession>
<gene>
    <name evidence="9" type="ORF">MCOR_22660</name>
</gene>
<evidence type="ECO:0000256" key="7">
    <source>
        <dbReference type="ARBA" id="ARBA00048666"/>
    </source>
</evidence>
<keyword evidence="10" id="KW-1185">Reference proteome</keyword>
<dbReference type="Pfam" id="PF00501">
    <property type="entry name" value="AMP-binding"/>
    <property type="match status" value="1"/>
</dbReference>
<evidence type="ECO:0000256" key="5">
    <source>
        <dbReference type="ARBA" id="ARBA00036527"/>
    </source>
</evidence>
<evidence type="ECO:0000256" key="3">
    <source>
        <dbReference type="ARBA" id="ARBA00022832"/>
    </source>
</evidence>
<dbReference type="GO" id="GO:0005886">
    <property type="term" value="C:plasma membrane"/>
    <property type="evidence" value="ECO:0007669"/>
    <property type="project" value="TreeGrafter"/>
</dbReference>
<dbReference type="GO" id="GO:0005324">
    <property type="term" value="F:long-chain fatty acid transmembrane transporter activity"/>
    <property type="evidence" value="ECO:0007669"/>
    <property type="project" value="TreeGrafter"/>
</dbReference>
<evidence type="ECO:0000256" key="2">
    <source>
        <dbReference type="ARBA" id="ARBA00022598"/>
    </source>
</evidence>
<dbReference type="PANTHER" id="PTHR43107:SF22">
    <property type="entry name" value="VERY LONG-CHAIN ACYL-COA SYNTHETASE"/>
    <property type="match status" value="1"/>
</dbReference>
<comment type="catalytic activity">
    <reaction evidence="5">
        <text>a very long-chain fatty acid + ATP + CoA = a very long-chain fatty acyl-CoA + AMP + diphosphate</text>
        <dbReference type="Rhea" id="RHEA:54536"/>
        <dbReference type="ChEBI" id="CHEBI:30616"/>
        <dbReference type="ChEBI" id="CHEBI:33019"/>
        <dbReference type="ChEBI" id="CHEBI:57287"/>
        <dbReference type="ChEBI" id="CHEBI:58950"/>
        <dbReference type="ChEBI" id="CHEBI:138261"/>
        <dbReference type="ChEBI" id="CHEBI:456215"/>
    </reaction>
    <physiologicalReaction direction="left-to-right" evidence="5">
        <dbReference type="Rhea" id="RHEA:54537"/>
    </physiologicalReaction>
</comment>
<dbReference type="Gene3D" id="3.30.300.30">
    <property type="match status" value="1"/>
</dbReference>
<keyword evidence="2" id="KW-0436">Ligase</keyword>
<evidence type="ECO:0000256" key="4">
    <source>
        <dbReference type="ARBA" id="ARBA00026121"/>
    </source>
</evidence>
<evidence type="ECO:0000259" key="8">
    <source>
        <dbReference type="Pfam" id="PF00501"/>
    </source>
</evidence>
<dbReference type="OrthoDB" id="288590at2759"/>
<comment type="catalytic activity">
    <reaction evidence="7">
        <text>tetracosanoate + ATP + CoA = tetracosanoyl-CoA + AMP + diphosphate</text>
        <dbReference type="Rhea" id="RHEA:33639"/>
        <dbReference type="ChEBI" id="CHEBI:30616"/>
        <dbReference type="ChEBI" id="CHEBI:31014"/>
        <dbReference type="ChEBI" id="CHEBI:33019"/>
        <dbReference type="ChEBI" id="CHEBI:57287"/>
        <dbReference type="ChEBI" id="CHEBI:65052"/>
        <dbReference type="ChEBI" id="CHEBI:456215"/>
    </reaction>
    <physiologicalReaction direction="left-to-right" evidence="7">
        <dbReference type="Rhea" id="RHEA:33640"/>
    </physiologicalReaction>
</comment>
<keyword evidence="3" id="KW-0443">Lipid metabolism</keyword>
<dbReference type="PROSITE" id="PS00455">
    <property type="entry name" value="AMP_BINDING"/>
    <property type="match status" value="1"/>
</dbReference>
<organism evidence="9 10">
    <name type="scientific">Mytilus coruscus</name>
    <name type="common">Sea mussel</name>
    <dbReference type="NCBI Taxonomy" id="42192"/>
    <lineage>
        <taxon>Eukaryota</taxon>
        <taxon>Metazoa</taxon>
        <taxon>Spiralia</taxon>
        <taxon>Lophotrochozoa</taxon>
        <taxon>Mollusca</taxon>
        <taxon>Bivalvia</taxon>
        <taxon>Autobranchia</taxon>
        <taxon>Pteriomorphia</taxon>
        <taxon>Mytilida</taxon>
        <taxon>Mytiloidea</taxon>
        <taxon>Mytilidae</taxon>
        <taxon>Mytilinae</taxon>
        <taxon>Mytilus</taxon>
    </lineage>
</organism>
<dbReference type="InterPro" id="IPR000873">
    <property type="entry name" value="AMP-dep_synth/lig_dom"/>
</dbReference>
<dbReference type="GO" id="GO:0044539">
    <property type="term" value="P:long-chain fatty acid import into cell"/>
    <property type="evidence" value="ECO:0007669"/>
    <property type="project" value="TreeGrafter"/>
</dbReference>
<comment type="similarity">
    <text evidence="1">Belongs to the ATP-dependent AMP-binding enzyme family.</text>
</comment>
<evidence type="ECO:0000313" key="10">
    <source>
        <dbReference type="Proteomes" id="UP000507470"/>
    </source>
</evidence>
<dbReference type="GO" id="GO:0005789">
    <property type="term" value="C:endoplasmic reticulum membrane"/>
    <property type="evidence" value="ECO:0007669"/>
    <property type="project" value="TreeGrafter"/>
</dbReference>
<dbReference type="InterPro" id="IPR020845">
    <property type="entry name" value="AMP-binding_CS"/>
</dbReference>
<dbReference type="EC" id="6.2.1.3" evidence="4"/>
<dbReference type="FunFam" id="3.30.300.30:FF:000002">
    <property type="entry name" value="Long-chain fatty acid transport protein 1"/>
    <property type="match status" value="1"/>
</dbReference>
<dbReference type="EMBL" id="CACVKT020003995">
    <property type="protein sequence ID" value="CAC5387306.1"/>
    <property type="molecule type" value="Genomic_DNA"/>
</dbReference>
<reference evidence="9 10" key="1">
    <citation type="submission" date="2020-06" db="EMBL/GenBank/DDBJ databases">
        <authorList>
            <person name="Li R."/>
            <person name="Bekaert M."/>
        </authorList>
    </citation>
    <scope>NUCLEOTIDE SEQUENCE [LARGE SCALE GENOMIC DNA]</scope>
    <source>
        <strain evidence="10">wild</strain>
    </source>
</reference>
<dbReference type="SUPFAM" id="SSF56801">
    <property type="entry name" value="Acetyl-CoA synthetase-like"/>
    <property type="match status" value="1"/>
</dbReference>
<dbReference type="InterPro" id="IPR045851">
    <property type="entry name" value="AMP-bd_C_sf"/>
</dbReference>
<evidence type="ECO:0000256" key="6">
    <source>
        <dbReference type="ARBA" id="ARBA00041297"/>
    </source>
</evidence>
<evidence type="ECO:0000313" key="9">
    <source>
        <dbReference type="EMBL" id="CAC5387306.1"/>
    </source>
</evidence>